<sequence>MFSKISFILLSICLCGLLQATPISDFAKNVESSVENLLGIHCMVDSVLNLEDAADEFTYQISKSCGADAVKNLATELADTKALMKLTTKVIDTNDDENICDNSAFDEDLDSDKEPSSYCAAQLKNQMANLLTSFKTTKNDVTKGLNQSYSNVACVKMAMSNFKYFLNSFPQRIETCAQLAADV</sequence>
<gene>
    <name evidence="2" type="ORF">FF38_03332</name>
</gene>
<dbReference type="OrthoDB" id="8033263at2759"/>
<protein>
    <recommendedName>
        <fullName evidence="4">Protein TsetseEP domain-containing protein</fullName>
    </recommendedName>
</protein>
<evidence type="ECO:0000256" key="1">
    <source>
        <dbReference type="SAM" id="SignalP"/>
    </source>
</evidence>
<feature type="signal peptide" evidence="1">
    <location>
        <begin position="1"/>
        <end position="20"/>
    </location>
</feature>
<organism evidence="2 3">
    <name type="scientific">Lucilia cuprina</name>
    <name type="common">Green bottle fly</name>
    <name type="synonym">Australian sheep blowfly</name>
    <dbReference type="NCBI Taxonomy" id="7375"/>
    <lineage>
        <taxon>Eukaryota</taxon>
        <taxon>Metazoa</taxon>
        <taxon>Ecdysozoa</taxon>
        <taxon>Arthropoda</taxon>
        <taxon>Hexapoda</taxon>
        <taxon>Insecta</taxon>
        <taxon>Pterygota</taxon>
        <taxon>Neoptera</taxon>
        <taxon>Endopterygota</taxon>
        <taxon>Diptera</taxon>
        <taxon>Brachycera</taxon>
        <taxon>Muscomorpha</taxon>
        <taxon>Oestroidea</taxon>
        <taxon>Calliphoridae</taxon>
        <taxon>Luciliinae</taxon>
        <taxon>Lucilia</taxon>
    </lineage>
</organism>
<evidence type="ECO:0000313" key="2">
    <source>
        <dbReference type="EMBL" id="KNC26406.1"/>
    </source>
</evidence>
<proteinExistence type="predicted"/>
<dbReference type="Proteomes" id="UP000037069">
    <property type="component" value="Unassembled WGS sequence"/>
</dbReference>
<feature type="chain" id="PRO_5005535674" description="Protein TsetseEP domain-containing protein" evidence="1">
    <location>
        <begin position="21"/>
        <end position="183"/>
    </location>
</feature>
<dbReference type="EMBL" id="JRES01000987">
    <property type="protein sequence ID" value="KNC26406.1"/>
    <property type="molecule type" value="Genomic_DNA"/>
</dbReference>
<dbReference type="AlphaFoldDB" id="A0A0L0C2D2"/>
<evidence type="ECO:0000313" key="3">
    <source>
        <dbReference type="Proteomes" id="UP000037069"/>
    </source>
</evidence>
<name>A0A0L0C2D2_LUCCU</name>
<keyword evidence="3" id="KW-1185">Reference proteome</keyword>
<keyword evidence="1" id="KW-0732">Signal</keyword>
<comment type="caution">
    <text evidence="2">The sequence shown here is derived from an EMBL/GenBank/DDBJ whole genome shotgun (WGS) entry which is preliminary data.</text>
</comment>
<evidence type="ECO:0008006" key="4">
    <source>
        <dbReference type="Google" id="ProtNLM"/>
    </source>
</evidence>
<reference evidence="2 3" key="1">
    <citation type="journal article" date="2015" name="Nat. Commun.">
        <title>Lucilia cuprina genome unlocks parasitic fly biology to underpin future interventions.</title>
        <authorList>
            <person name="Anstead C.A."/>
            <person name="Korhonen P.K."/>
            <person name="Young N.D."/>
            <person name="Hall R.S."/>
            <person name="Jex A.R."/>
            <person name="Murali S.C."/>
            <person name="Hughes D.S."/>
            <person name="Lee S.F."/>
            <person name="Perry T."/>
            <person name="Stroehlein A.J."/>
            <person name="Ansell B.R."/>
            <person name="Breugelmans B."/>
            <person name="Hofmann A."/>
            <person name="Qu J."/>
            <person name="Dugan S."/>
            <person name="Lee S.L."/>
            <person name="Chao H."/>
            <person name="Dinh H."/>
            <person name="Han Y."/>
            <person name="Doddapaneni H.V."/>
            <person name="Worley K.C."/>
            <person name="Muzny D.M."/>
            <person name="Ioannidis P."/>
            <person name="Waterhouse R.M."/>
            <person name="Zdobnov E.M."/>
            <person name="James P.J."/>
            <person name="Bagnall N.H."/>
            <person name="Kotze A.C."/>
            <person name="Gibbs R.A."/>
            <person name="Richards S."/>
            <person name="Batterham P."/>
            <person name="Gasser R.B."/>
        </authorList>
    </citation>
    <scope>NUCLEOTIDE SEQUENCE [LARGE SCALE GENOMIC DNA]</scope>
    <source>
        <strain evidence="2 3">LS</strain>
        <tissue evidence="2">Full body</tissue>
    </source>
</reference>
<accession>A0A0L0C2D2</accession>